<keyword evidence="4" id="KW-1185">Reference proteome</keyword>
<dbReference type="OrthoDB" id="2342176at2759"/>
<evidence type="ECO:0000256" key="2">
    <source>
        <dbReference type="SAM" id="SignalP"/>
    </source>
</evidence>
<dbReference type="Gene3D" id="2.70.50.70">
    <property type="match status" value="1"/>
</dbReference>
<dbReference type="PANTHER" id="PTHR36182:SF1">
    <property type="entry name" value="PROTEIN, PUTATIVE (AFU_ORTHOLOGUE AFUA_6G10930)-RELATED"/>
    <property type="match status" value="1"/>
</dbReference>
<organism evidence="3 4">
    <name type="scientific">Sporidiobolus salmonicolor</name>
    <name type="common">Yeast-like fungus</name>
    <name type="synonym">Sporobolomyces salmonicolor</name>
    <dbReference type="NCBI Taxonomy" id="5005"/>
    <lineage>
        <taxon>Eukaryota</taxon>
        <taxon>Fungi</taxon>
        <taxon>Dikarya</taxon>
        <taxon>Basidiomycota</taxon>
        <taxon>Pucciniomycotina</taxon>
        <taxon>Microbotryomycetes</taxon>
        <taxon>Sporidiobolales</taxon>
        <taxon>Sporidiobolaceae</taxon>
        <taxon>Sporobolomyces</taxon>
    </lineage>
</organism>
<protein>
    <submittedName>
        <fullName evidence="3">SPOSA6832_00091-mRNA-1:cds</fullName>
    </submittedName>
</protein>
<feature type="signal peptide" evidence="2">
    <location>
        <begin position="1"/>
        <end position="20"/>
    </location>
</feature>
<feature type="region of interest" description="Disordered" evidence="1">
    <location>
        <begin position="259"/>
        <end position="349"/>
    </location>
</feature>
<feature type="region of interest" description="Disordered" evidence="1">
    <location>
        <begin position="235"/>
        <end position="254"/>
    </location>
</feature>
<reference evidence="4" key="1">
    <citation type="submission" date="2015-02" db="EMBL/GenBank/DDBJ databases">
        <authorList>
            <person name="Gon?alves P."/>
        </authorList>
    </citation>
    <scope>NUCLEOTIDE SEQUENCE [LARGE SCALE GENOMIC DNA]</scope>
</reference>
<keyword evidence="2" id="KW-0732">Signal</keyword>
<evidence type="ECO:0000313" key="3">
    <source>
        <dbReference type="EMBL" id="CEQ38644.1"/>
    </source>
</evidence>
<evidence type="ECO:0000256" key="1">
    <source>
        <dbReference type="SAM" id="MobiDB-lite"/>
    </source>
</evidence>
<dbReference type="PANTHER" id="PTHR36182">
    <property type="entry name" value="PROTEIN, PUTATIVE (AFU_ORTHOLOGUE AFUA_6G10930)-RELATED"/>
    <property type="match status" value="1"/>
</dbReference>
<proteinExistence type="predicted"/>
<dbReference type="EMBL" id="CENE01000001">
    <property type="protein sequence ID" value="CEQ38644.1"/>
    <property type="molecule type" value="Genomic_DNA"/>
</dbReference>
<evidence type="ECO:0000313" key="4">
    <source>
        <dbReference type="Proteomes" id="UP000243876"/>
    </source>
</evidence>
<feature type="chain" id="PRO_5002303181" evidence="2">
    <location>
        <begin position="21"/>
        <end position="441"/>
    </location>
</feature>
<gene>
    <name evidence="3" type="primary">SPOSA6832_00091</name>
</gene>
<dbReference type="AlphaFoldDB" id="A0A0D6EFB5"/>
<accession>A0A0D6EFB5</accession>
<feature type="compositionally biased region" description="Low complexity" evidence="1">
    <location>
        <begin position="259"/>
        <end position="277"/>
    </location>
</feature>
<dbReference type="Proteomes" id="UP000243876">
    <property type="component" value="Unassembled WGS sequence"/>
</dbReference>
<feature type="compositionally biased region" description="Low complexity" evidence="1">
    <location>
        <begin position="284"/>
        <end position="334"/>
    </location>
</feature>
<name>A0A0D6EFB5_SPOSA</name>
<sequence>MPSLRNALALAALGAGLVQAHMQLQYPPPINSKYDPQTPEADIDYSMTSPLLPNGSNYPCKGYNTPEAYSTLKPVATLKAGTDFEIEFAPGGANHGGGSCQFSISYDQGKTFAVIHSIIGGCPLELNYSVPIPSNLPSATSATFAWTWFNEIGNREEYMNCAIVDIEGSNDTTFTGPGLYRANTLPDGTCITIQNVDVVFPNPGPSVAYGNSYSSSSPVTKLEPCSYNEDTTVTISTSGSSSSASGSNSSSAAATASSSSSAVSSSSSPSTSASNTSDTGAQLAATGSSSAPTSSSTAPATSDASTASAQYTTSSPASPTAAIDPSTSSSSGTSHRAHEHGASSAGVTTAATAAAASSALPSTPPNSAVLWINCTSPTTFSICDASGCTDFGSVSAGTTCVNGAIVALPIGANATAAASSAAASARMTKVRRAEGHVPGRH</sequence>